<comment type="subcellular location">
    <subcellularLocation>
        <location evidence="1">Membrane</location>
        <topology evidence="1">Multi-pass membrane protein</topology>
    </subcellularLocation>
</comment>
<keyword evidence="7" id="KW-1185">Reference proteome</keyword>
<feature type="transmembrane region" description="Helical" evidence="5">
    <location>
        <begin position="41"/>
        <end position="61"/>
    </location>
</feature>
<dbReference type="RefSeq" id="WP_097150279.1">
    <property type="nucleotide sequence ID" value="NZ_OBQC01000011.1"/>
</dbReference>
<organism evidence="6 7">
    <name type="scientific">Ureibacillus acetophenoni</name>
    <dbReference type="NCBI Taxonomy" id="614649"/>
    <lineage>
        <taxon>Bacteria</taxon>
        <taxon>Bacillati</taxon>
        <taxon>Bacillota</taxon>
        <taxon>Bacilli</taxon>
        <taxon>Bacillales</taxon>
        <taxon>Caryophanaceae</taxon>
        <taxon>Ureibacillus</taxon>
    </lineage>
</organism>
<dbReference type="GO" id="GO:0004671">
    <property type="term" value="F:protein C-terminal S-isoprenylcysteine carboxyl O-methyltransferase activity"/>
    <property type="evidence" value="ECO:0007669"/>
    <property type="project" value="InterPro"/>
</dbReference>
<keyword evidence="3 5" id="KW-1133">Transmembrane helix</keyword>
<dbReference type="Proteomes" id="UP000219252">
    <property type="component" value="Unassembled WGS sequence"/>
</dbReference>
<name>A0A285UJP0_9BACL</name>
<dbReference type="OrthoDB" id="7203053at2"/>
<keyword evidence="6" id="KW-0489">Methyltransferase</keyword>
<dbReference type="AlphaFoldDB" id="A0A285UJP0"/>
<dbReference type="InterPro" id="IPR052527">
    <property type="entry name" value="Metal_cation-efflux_comp"/>
</dbReference>
<keyword evidence="6" id="KW-0808">Transferase</keyword>
<evidence type="ECO:0000256" key="2">
    <source>
        <dbReference type="ARBA" id="ARBA00022692"/>
    </source>
</evidence>
<dbReference type="PANTHER" id="PTHR43847:SF1">
    <property type="entry name" value="BLL3993 PROTEIN"/>
    <property type="match status" value="1"/>
</dbReference>
<evidence type="ECO:0000256" key="4">
    <source>
        <dbReference type="ARBA" id="ARBA00023136"/>
    </source>
</evidence>
<keyword evidence="4 5" id="KW-0472">Membrane</keyword>
<dbReference type="Pfam" id="PF04140">
    <property type="entry name" value="ICMT"/>
    <property type="match status" value="1"/>
</dbReference>
<protein>
    <submittedName>
        <fullName evidence="6">15-methylpalmitoyl-4-hydroxy-2-pyrone 4-O-methyltransferase</fullName>
    </submittedName>
</protein>
<feature type="transmembrane region" description="Helical" evidence="5">
    <location>
        <begin position="68"/>
        <end position="86"/>
    </location>
</feature>
<evidence type="ECO:0000256" key="1">
    <source>
        <dbReference type="ARBA" id="ARBA00004141"/>
    </source>
</evidence>
<reference evidence="7" key="1">
    <citation type="submission" date="2017-08" db="EMBL/GenBank/DDBJ databases">
        <authorList>
            <person name="Varghese N."/>
            <person name="Submissions S."/>
        </authorList>
    </citation>
    <scope>NUCLEOTIDE SEQUENCE [LARGE SCALE GENOMIC DNA]</scope>
    <source>
        <strain evidence="7">JC23</strain>
    </source>
</reference>
<dbReference type="InterPro" id="IPR007269">
    <property type="entry name" value="ICMT_MeTrfase"/>
</dbReference>
<sequence length="180" mass="21109">MIFLIIITLVIVQRIIELIIAKRNEALMLSKGAYEVGKEHYPYMIAFHTFFFLSLMFEVMYFQLTTSVLFPILFSFFIIVQCIRIWCLTSLGQFWNTKIIILPGTNVVKKGPYKFFRHPNYVVVCTEIVLLPLMFEAYFTAIVFTILNFAMLSVRIPIEEKALMEKTNYTQQFKRNASIS</sequence>
<dbReference type="Gene3D" id="1.20.120.1630">
    <property type="match status" value="1"/>
</dbReference>
<evidence type="ECO:0000256" key="5">
    <source>
        <dbReference type="SAM" id="Phobius"/>
    </source>
</evidence>
<dbReference type="EMBL" id="OBQC01000011">
    <property type="protein sequence ID" value="SOC41907.1"/>
    <property type="molecule type" value="Genomic_DNA"/>
</dbReference>
<accession>A0A285UJP0</accession>
<feature type="transmembrane region" description="Helical" evidence="5">
    <location>
        <begin position="137"/>
        <end position="158"/>
    </location>
</feature>
<dbReference type="PANTHER" id="PTHR43847">
    <property type="entry name" value="BLL3993 PROTEIN"/>
    <property type="match status" value="1"/>
</dbReference>
<evidence type="ECO:0000313" key="6">
    <source>
        <dbReference type="EMBL" id="SOC41907.1"/>
    </source>
</evidence>
<evidence type="ECO:0000256" key="3">
    <source>
        <dbReference type="ARBA" id="ARBA00022989"/>
    </source>
</evidence>
<evidence type="ECO:0000313" key="7">
    <source>
        <dbReference type="Proteomes" id="UP000219252"/>
    </source>
</evidence>
<dbReference type="GO" id="GO:0032259">
    <property type="term" value="P:methylation"/>
    <property type="evidence" value="ECO:0007669"/>
    <property type="project" value="UniProtKB-KW"/>
</dbReference>
<dbReference type="GO" id="GO:0016020">
    <property type="term" value="C:membrane"/>
    <property type="evidence" value="ECO:0007669"/>
    <property type="project" value="UniProtKB-SubCell"/>
</dbReference>
<proteinExistence type="predicted"/>
<keyword evidence="2 5" id="KW-0812">Transmembrane</keyword>
<gene>
    <name evidence="6" type="ORF">SAMN05877842_11175</name>
</gene>